<feature type="disulfide bond" evidence="1">
    <location>
        <begin position="50"/>
        <end position="68"/>
    </location>
</feature>
<dbReference type="SMART" id="SM00208">
    <property type="entry name" value="TNFR"/>
    <property type="match status" value="3"/>
</dbReference>
<dbReference type="HOGENOM" id="CLU_092451_0_0_1"/>
<feature type="chain" id="PRO_5003901170" evidence="2">
    <location>
        <begin position="33"/>
        <end position="272"/>
    </location>
</feature>
<dbReference type="PROSITE" id="PS50050">
    <property type="entry name" value="TNFR_NGFR_2"/>
    <property type="match status" value="2"/>
</dbReference>
<feature type="repeat" description="TNFR-Cys" evidence="1">
    <location>
        <begin position="70"/>
        <end position="111"/>
    </location>
</feature>
<evidence type="ECO:0000256" key="2">
    <source>
        <dbReference type="SAM" id="SignalP"/>
    </source>
</evidence>
<evidence type="ECO:0000259" key="3">
    <source>
        <dbReference type="PROSITE" id="PS50050"/>
    </source>
</evidence>
<dbReference type="PANTHER" id="PTHR47881:SF1">
    <property type="entry name" value="TUMOR NECROSIS FACTOR RECEPTOR SUPERFAMILY MEMBER 4"/>
    <property type="match status" value="1"/>
</dbReference>
<keyword evidence="2" id="KW-0732">Signal</keyword>
<dbReference type="Proteomes" id="UP000007267">
    <property type="component" value="Unassembled WGS sequence"/>
</dbReference>
<feature type="domain" description="TNFR-Cys" evidence="3">
    <location>
        <begin position="28"/>
        <end position="68"/>
    </location>
</feature>
<dbReference type="SUPFAM" id="SSF57586">
    <property type="entry name" value="TNF receptor-like"/>
    <property type="match status" value="3"/>
</dbReference>
<dbReference type="Ensembl" id="ENSPSIT00000002625.1">
    <property type="protein sequence ID" value="ENSPSIP00000002616.1"/>
    <property type="gene ID" value="ENSPSIG00000002559.1"/>
</dbReference>
<reference evidence="4" key="3">
    <citation type="submission" date="2025-08" db="UniProtKB">
        <authorList>
            <consortium name="Ensembl"/>
        </authorList>
    </citation>
    <scope>IDENTIFICATION</scope>
</reference>
<dbReference type="InterPro" id="IPR020445">
    <property type="entry name" value="TNFR_4"/>
</dbReference>
<feature type="disulfide bond" evidence="1">
    <location>
        <begin position="47"/>
        <end position="60"/>
    </location>
</feature>
<dbReference type="Pfam" id="PF00020">
    <property type="entry name" value="TNFR_c6"/>
    <property type="match status" value="2"/>
</dbReference>
<evidence type="ECO:0000313" key="4">
    <source>
        <dbReference type="Ensembl" id="ENSPSIP00000002616.1"/>
    </source>
</evidence>
<proteinExistence type="predicted"/>
<feature type="domain" description="TNFR-Cys" evidence="3">
    <location>
        <begin position="70"/>
        <end position="111"/>
    </location>
</feature>
<dbReference type="GO" id="GO:0006954">
    <property type="term" value="P:inflammatory response"/>
    <property type="evidence" value="ECO:0007669"/>
    <property type="project" value="InterPro"/>
</dbReference>
<dbReference type="GO" id="GO:0005031">
    <property type="term" value="F:tumor necrosis factor receptor activity"/>
    <property type="evidence" value="ECO:0007669"/>
    <property type="project" value="InterPro"/>
</dbReference>
<comment type="caution">
    <text evidence="1">Lacks conserved residue(s) required for the propagation of feature annotation.</text>
</comment>
<protein>
    <submittedName>
        <fullName evidence="4">TNF receptor superfamily member 4</fullName>
    </submittedName>
</protein>
<dbReference type="AlphaFoldDB" id="K7F3K6"/>
<dbReference type="eggNOG" id="ENOG502SB1F">
    <property type="taxonomic scope" value="Eukaryota"/>
</dbReference>
<dbReference type="PANTHER" id="PTHR47881">
    <property type="entry name" value="TUMOR NECROSIS FACTOR RECEPTOR SUBFAMILY MEMBER 4"/>
    <property type="match status" value="1"/>
</dbReference>
<dbReference type="Gene3D" id="2.10.50.10">
    <property type="entry name" value="Tumor Necrosis Factor Receptor, subunit A, domain 2"/>
    <property type="match status" value="2"/>
</dbReference>
<dbReference type="SMART" id="SM01411">
    <property type="entry name" value="Ephrin_rec_like"/>
    <property type="match status" value="2"/>
</dbReference>
<feature type="signal peptide" evidence="2">
    <location>
        <begin position="1"/>
        <end position="32"/>
    </location>
</feature>
<dbReference type="OMA" id="MVSRCSR"/>
<dbReference type="EMBL" id="AGCU01113402">
    <property type="status" value="NOT_ANNOTATED_CDS"/>
    <property type="molecule type" value="Genomic_DNA"/>
</dbReference>
<sequence>RVRMVEQGLAKCICTFTAVLLFLLFSAMCCSGLSCGQNEYPLHGKCCKECAPGQEMKTRCTVTSGTECVPCRDGYYNSNHNYYKCKRCTACNAKRGRIEVKKCDKRSDAVCTCMRGYTLADTSSEESASDCVPCSHGHFSNGNNEKCQPWKNCTANGKKTLRAGTQTEDAICDDQGEQATTLHGGFTAPLPLVAPCPQPQGLPNQQGLPFPPAAKSSMPQAALLASSPLALLLPVAIPVAQGEVTCKPPDGKSFRIPIQEEQIDSNSSLIKN</sequence>
<evidence type="ECO:0000313" key="5">
    <source>
        <dbReference type="Proteomes" id="UP000007267"/>
    </source>
</evidence>
<dbReference type="GeneTree" id="ENSGT00730000111452"/>
<organism evidence="4 5">
    <name type="scientific">Pelodiscus sinensis</name>
    <name type="common">Chinese softshell turtle</name>
    <name type="synonym">Trionyx sinensis</name>
    <dbReference type="NCBI Taxonomy" id="13735"/>
    <lineage>
        <taxon>Eukaryota</taxon>
        <taxon>Metazoa</taxon>
        <taxon>Chordata</taxon>
        <taxon>Craniata</taxon>
        <taxon>Vertebrata</taxon>
        <taxon>Euteleostomi</taxon>
        <taxon>Archelosauria</taxon>
        <taxon>Testudinata</taxon>
        <taxon>Testudines</taxon>
        <taxon>Cryptodira</taxon>
        <taxon>Trionychia</taxon>
        <taxon>Trionychidae</taxon>
        <taxon>Pelodiscus</taxon>
    </lineage>
</organism>
<keyword evidence="1" id="KW-1015">Disulfide bond</keyword>
<reference evidence="5" key="2">
    <citation type="journal article" date="2013" name="Nat. Genet.">
        <title>The draft genomes of soft-shell turtle and green sea turtle yield insights into the development and evolution of the turtle-specific body plan.</title>
        <authorList>
            <person name="Wang Z."/>
            <person name="Pascual-Anaya J."/>
            <person name="Zadissa A."/>
            <person name="Li W."/>
            <person name="Niimura Y."/>
            <person name="Huang Z."/>
            <person name="Li C."/>
            <person name="White S."/>
            <person name="Xiong Z."/>
            <person name="Fang D."/>
            <person name="Wang B."/>
            <person name="Ming Y."/>
            <person name="Chen Y."/>
            <person name="Zheng Y."/>
            <person name="Kuraku S."/>
            <person name="Pignatelli M."/>
            <person name="Herrero J."/>
            <person name="Beal K."/>
            <person name="Nozawa M."/>
            <person name="Li Q."/>
            <person name="Wang J."/>
            <person name="Zhang H."/>
            <person name="Yu L."/>
            <person name="Shigenobu S."/>
            <person name="Wang J."/>
            <person name="Liu J."/>
            <person name="Flicek P."/>
            <person name="Searle S."/>
            <person name="Wang J."/>
            <person name="Kuratani S."/>
            <person name="Yin Y."/>
            <person name="Aken B."/>
            <person name="Zhang G."/>
            <person name="Irie N."/>
        </authorList>
    </citation>
    <scope>NUCLEOTIDE SEQUENCE [LARGE SCALE GENOMIC DNA]</scope>
    <source>
        <strain evidence="5">Daiwa-1</strain>
    </source>
</reference>
<dbReference type="STRING" id="13735.ENSPSIP00000002616"/>
<feature type="repeat" description="TNFR-Cys" evidence="1">
    <location>
        <begin position="28"/>
        <end position="68"/>
    </location>
</feature>
<reference evidence="4" key="4">
    <citation type="submission" date="2025-09" db="UniProtKB">
        <authorList>
            <consortium name="Ensembl"/>
        </authorList>
    </citation>
    <scope>IDENTIFICATION</scope>
</reference>
<evidence type="ECO:0000256" key="1">
    <source>
        <dbReference type="PROSITE-ProRule" id="PRU00206"/>
    </source>
</evidence>
<keyword evidence="5" id="KW-1185">Reference proteome</keyword>
<accession>K7F3K6</accession>
<reference evidence="5" key="1">
    <citation type="submission" date="2011-10" db="EMBL/GenBank/DDBJ databases">
        <authorList>
            <consortium name="Soft-shell Turtle Genome Consortium"/>
        </authorList>
    </citation>
    <scope>NUCLEOTIDE SEQUENCE [LARGE SCALE GENOMIC DNA]</scope>
    <source>
        <strain evidence="5">Daiwa-1</strain>
    </source>
</reference>
<name>K7F3K6_PELSI</name>
<gene>
    <name evidence="4" type="primary">TNFRSF4</name>
</gene>
<dbReference type="InterPro" id="IPR001368">
    <property type="entry name" value="TNFR/NGFR_Cys_rich_reg"/>
</dbReference>